<dbReference type="RefSeq" id="WP_130170867.1">
    <property type="nucleotide sequence ID" value="NZ_SHMR01000005.1"/>
</dbReference>
<sequence>MRRTRTAETSAGRTGPDRAVSDVLAFVLVFAIVIGSVMLLSMTGFQAMTDYSDGEQLRNSERAMEALTENFNDVLRYDGIDKRRGELSLREGTFVADPDGTTLEIELDTGAGTAPADASPVTLGEFAYTTGSDRIVYEGGGVVRSAENGGSVVLKRPQLACDEGNESVLITVPSVQANNGSIQSSGTLEVMMNETDRKTQIESGVDEVTVTADTDYDNAWNATFERSGWERDTASATPKATCGESTGSDLRVVITVVETNVRY</sequence>
<protein>
    <recommendedName>
        <fullName evidence="4">Type IV pilin</fullName>
    </recommendedName>
</protein>
<keyword evidence="1" id="KW-0812">Transmembrane</keyword>
<evidence type="ECO:0000313" key="2">
    <source>
        <dbReference type="EMBL" id="RZH67576.1"/>
    </source>
</evidence>
<dbReference type="OrthoDB" id="118051at2157"/>
<feature type="transmembrane region" description="Helical" evidence="1">
    <location>
        <begin position="20"/>
        <end position="42"/>
    </location>
</feature>
<organism evidence="2 3">
    <name type="scientific">Natrinema altunense</name>
    <dbReference type="NCBI Taxonomy" id="222984"/>
    <lineage>
        <taxon>Archaea</taxon>
        <taxon>Methanobacteriati</taxon>
        <taxon>Methanobacteriota</taxon>
        <taxon>Stenosarchaea group</taxon>
        <taxon>Halobacteria</taxon>
        <taxon>Halobacteriales</taxon>
        <taxon>Natrialbaceae</taxon>
        <taxon>Natrinema</taxon>
    </lineage>
</organism>
<keyword evidence="1" id="KW-1133">Transmembrane helix</keyword>
<evidence type="ECO:0008006" key="4">
    <source>
        <dbReference type="Google" id="ProtNLM"/>
    </source>
</evidence>
<accession>A0A482Y1C5</accession>
<gene>
    <name evidence="2" type="ORF">ELS17_12010</name>
</gene>
<dbReference type="STRING" id="222984.GCA_000731985_01202"/>
<dbReference type="AlphaFoldDB" id="A0A482Y1C5"/>
<evidence type="ECO:0000256" key="1">
    <source>
        <dbReference type="SAM" id="Phobius"/>
    </source>
</evidence>
<dbReference type="EMBL" id="SHMR01000005">
    <property type="protein sequence ID" value="RZH67576.1"/>
    <property type="molecule type" value="Genomic_DNA"/>
</dbReference>
<dbReference type="Proteomes" id="UP000292704">
    <property type="component" value="Unassembled WGS sequence"/>
</dbReference>
<name>A0A482Y1C5_9EURY</name>
<keyword evidence="1" id="KW-0472">Membrane</keyword>
<proteinExistence type="predicted"/>
<dbReference type="Pfam" id="PF23960">
    <property type="entry name" value="DUF7289"/>
    <property type="match status" value="1"/>
</dbReference>
<evidence type="ECO:0000313" key="3">
    <source>
        <dbReference type="Proteomes" id="UP000292704"/>
    </source>
</evidence>
<reference evidence="2 3" key="1">
    <citation type="submission" date="2019-02" db="EMBL/GenBank/DDBJ databases">
        <title>Genome analysis provides insights into bioremediation potentialities and Haloocin production by Natrinema altunense strain 4.1R isolated from Chott Douz in Tunisian desert.</title>
        <authorList>
            <person name="Najjari A."/>
            <person name="Youssef N."/>
            <person name="Ben Dhia O."/>
            <person name="Ferjani R."/>
            <person name="El Hidri D."/>
            <person name="Ouzari H.I."/>
            <person name="Cherif A."/>
        </authorList>
    </citation>
    <scope>NUCLEOTIDE SEQUENCE [LARGE SCALE GENOMIC DNA]</scope>
    <source>
        <strain evidence="2 3">4.1R</strain>
    </source>
</reference>
<dbReference type="InterPro" id="IPR055713">
    <property type="entry name" value="DUF7289"/>
</dbReference>
<comment type="caution">
    <text evidence="2">The sequence shown here is derived from an EMBL/GenBank/DDBJ whole genome shotgun (WGS) entry which is preliminary data.</text>
</comment>